<dbReference type="InterPro" id="IPR002300">
    <property type="entry name" value="aa-tRNA-synth_Ia"/>
</dbReference>
<dbReference type="GO" id="GO:0004823">
    <property type="term" value="F:leucine-tRNA ligase activity"/>
    <property type="evidence" value="ECO:0007669"/>
    <property type="project" value="UniProtKB-EC"/>
</dbReference>
<evidence type="ECO:0000256" key="2">
    <source>
        <dbReference type="ARBA" id="ARBA00013164"/>
    </source>
</evidence>
<dbReference type="AlphaFoldDB" id="K2G904"/>
<evidence type="ECO:0000256" key="6">
    <source>
        <dbReference type="ARBA" id="ARBA00022917"/>
    </source>
</evidence>
<dbReference type="InterPro" id="IPR013155">
    <property type="entry name" value="M/V/L/I-tRNA-synth_anticd-bd"/>
</dbReference>
<dbReference type="FunFam" id="3.40.50.620:FF:000056">
    <property type="entry name" value="Leucine--tRNA ligase"/>
    <property type="match status" value="1"/>
</dbReference>
<dbReference type="SUPFAM" id="SSF47323">
    <property type="entry name" value="Anticodon-binding domain of a subclass of class I aminoacyl-tRNA synthetases"/>
    <property type="match status" value="1"/>
</dbReference>
<sequence length="422" mass="51091">MVNSEEFSWLTSEIARQKMTEWLESKWIGWKKTQYKIQEWVFSRQRYWWEPIPMIHCKNCWVVALEEKDLPLVLPQVEAYEPTGTEEWPLANIIDWINIECPKCSGPAKRESNTMPQWAWSSWYWLRYMDPKNNNELVWKDKEKYWNEVDVYVGWAEHATRHLIYGRFWHKFLYDIWVVSTPEPFKKLQHVWLILAEDGRKMSKRWGNVINPDNIIEEFWADSLRLYECFMGPFWQEVAWSTNWVKWVKKFLDKVTFLSQKLDKNFIDNSKTEILLNKTIKKVWEDIDEFKFNTAVSSMMMLVNEWSNFDKINKANFQKFLQILSPFAPHLTEELWQELWNIDSIFKSSWPVYDPNKLIDSTVKIAIQINWKVRDEIEVDFDSSEETVKNLAFEQETVKKYIEWNEIKKVVYVKNKLLSIVI</sequence>
<dbReference type="CDD" id="cd07958">
    <property type="entry name" value="Anticodon_Ia_Leu_BEm"/>
    <property type="match status" value="1"/>
</dbReference>
<dbReference type="GO" id="GO:0006429">
    <property type="term" value="P:leucyl-tRNA aminoacylation"/>
    <property type="evidence" value="ECO:0007669"/>
    <property type="project" value="InterPro"/>
</dbReference>
<reference evidence="11" key="1">
    <citation type="journal article" date="2012" name="Science">
        <title>Fermentation, hydrogen, and sulfur metabolism in multiple uncultivated bacterial phyla.</title>
        <authorList>
            <person name="Wrighton K.C."/>
            <person name="Thomas B.C."/>
            <person name="Sharon I."/>
            <person name="Miller C.S."/>
            <person name="Castelle C.J."/>
            <person name="VerBerkmoes N.C."/>
            <person name="Wilkins M.J."/>
            <person name="Hettich R.L."/>
            <person name="Lipton M.S."/>
            <person name="Williams K.H."/>
            <person name="Long P.E."/>
            <person name="Banfield J.F."/>
        </authorList>
    </citation>
    <scope>NUCLEOTIDE SEQUENCE [LARGE SCALE GENOMIC DNA]</scope>
</reference>
<keyword evidence="7" id="KW-0030">Aminoacyl-tRNA synthetase</keyword>
<keyword evidence="3" id="KW-0436">Ligase</keyword>
<dbReference type="InterPro" id="IPR002302">
    <property type="entry name" value="Leu-tRNA-ligase"/>
</dbReference>
<evidence type="ECO:0000256" key="4">
    <source>
        <dbReference type="ARBA" id="ARBA00022741"/>
    </source>
</evidence>
<comment type="caution">
    <text evidence="11">The sequence shown here is derived from an EMBL/GenBank/DDBJ whole genome shotgun (WGS) entry which is preliminary data.</text>
</comment>
<proteinExistence type="inferred from homology"/>
<dbReference type="SUPFAM" id="SSF52374">
    <property type="entry name" value="Nucleotidylyl transferase"/>
    <property type="match status" value="1"/>
</dbReference>
<dbReference type="Gene3D" id="3.10.20.590">
    <property type="match status" value="1"/>
</dbReference>
<evidence type="ECO:0000256" key="3">
    <source>
        <dbReference type="ARBA" id="ARBA00022598"/>
    </source>
</evidence>
<keyword evidence="4" id="KW-0547">Nucleotide-binding</keyword>
<dbReference type="GO" id="GO:0005829">
    <property type="term" value="C:cytosol"/>
    <property type="evidence" value="ECO:0007669"/>
    <property type="project" value="TreeGrafter"/>
</dbReference>
<dbReference type="PANTHER" id="PTHR43740:SF2">
    <property type="entry name" value="LEUCINE--TRNA LIGASE, MITOCHONDRIAL"/>
    <property type="match status" value="1"/>
</dbReference>
<dbReference type="Gene3D" id="1.10.730.10">
    <property type="entry name" value="Isoleucyl-tRNA Synthetase, Domain 1"/>
    <property type="match status" value="1"/>
</dbReference>
<evidence type="ECO:0000313" key="11">
    <source>
        <dbReference type="EMBL" id="EKE26609.1"/>
    </source>
</evidence>
<evidence type="ECO:0000256" key="5">
    <source>
        <dbReference type="ARBA" id="ARBA00022840"/>
    </source>
</evidence>
<keyword evidence="6" id="KW-0648">Protein biosynthesis</keyword>
<dbReference type="Gene3D" id="3.40.50.620">
    <property type="entry name" value="HUPs"/>
    <property type="match status" value="1"/>
</dbReference>
<evidence type="ECO:0000259" key="10">
    <source>
        <dbReference type="Pfam" id="PF08264"/>
    </source>
</evidence>
<comment type="similarity">
    <text evidence="1">Belongs to the class-I aminoacyl-tRNA synthetase family.</text>
</comment>
<dbReference type="EC" id="6.1.1.4" evidence="2"/>
<evidence type="ECO:0000256" key="8">
    <source>
        <dbReference type="ARBA" id="ARBA00047469"/>
    </source>
</evidence>
<protein>
    <recommendedName>
        <fullName evidence="2">leucine--tRNA ligase</fullName>
        <ecNumber evidence="2">6.1.1.4</ecNumber>
    </recommendedName>
</protein>
<evidence type="ECO:0000256" key="7">
    <source>
        <dbReference type="ARBA" id="ARBA00023146"/>
    </source>
</evidence>
<dbReference type="PANTHER" id="PTHR43740">
    <property type="entry name" value="LEUCYL-TRNA SYNTHETASE"/>
    <property type="match status" value="1"/>
</dbReference>
<dbReference type="InterPro" id="IPR009080">
    <property type="entry name" value="tRNAsynth_Ia_anticodon-bd"/>
</dbReference>
<feature type="domain" description="Aminoacyl-tRNA synthetase class Ia" evidence="9">
    <location>
        <begin position="35"/>
        <end position="239"/>
    </location>
</feature>
<feature type="domain" description="Methionyl/Valyl/Leucyl/Isoleucyl-tRNA synthetase anticodon-binding" evidence="10">
    <location>
        <begin position="276"/>
        <end position="386"/>
    </location>
</feature>
<organism evidence="11">
    <name type="scientific">uncultured bacterium</name>
    <name type="common">gcode 4</name>
    <dbReference type="NCBI Taxonomy" id="1234023"/>
    <lineage>
        <taxon>Bacteria</taxon>
        <taxon>environmental samples</taxon>
    </lineage>
</organism>
<gene>
    <name evidence="11" type="ORF">ACD_4C00232G0001</name>
</gene>
<dbReference type="Pfam" id="PF08264">
    <property type="entry name" value="Anticodon_1"/>
    <property type="match status" value="1"/>
</dbReference>
<evidence type="ECO:0000256" key="1">
    <source>
        <dbReference type="ARBA" id="ARBA00005594"/>
    </source>
</evidence>
<dbReference type="EMBL" id="AMFJ01000748">
    <property type="protein sequence ID" value="EKE26609.1"/>
    <property type="molecule type" value="Genomic_DNA"/>
</dbReference>
<dbReference type="FunFam" id="1.10.730.10:FF:000002">
    <property type="entry name" value="Leucine--tRNA ligase"/>
    <property type="match status" value="1"/>
</dbReference>
<accession>K2G904</accession>
<evidence type="ECO:0000259" key="9">
    <source>
        <dbReference type="Pfam" id="PF00133"/>
    </source>
</evidence>
<dbReference type="Pfam" id="PF00133">
    <property type="entry name" value="tRNA-synt_1"/>
    <property type="match status" value="1"/>
</dbReference>
<name>K2G904_9BACT</name>
<dbReference type="GO" id="GO:0005524">
    <property type="term" value="F:ATP binding"/>
    <property type="evidence" value="ECO:0007669"/>
    <property type="project" value="UniProtKB-KW"/>
</dbReference>
<keyword evidence="5" id="KW-0067">ATP-binding</keyword>
<comment type="catalytic activity">
    <reaction evidence="8">
        <text>tRNA(Leu) + L-leucine + ATP = L-leucyl-tRNA(Leu) + AMP + diphosphate</text>
        <dbReference type="Rhea" id="RHEA:11688"/>
        <dbReference type="Rhea" id="RHEA-COMP:9613"/>
        <dbReference type="Rhea" id="RHEA-COMP:9622"/>
        <dbReference type="ChEBI" id="CHEBI:30616"/>
        <dbReference type="ChEBI" id="CHEBI:33019"/>
        <dbReference type="ChEBI" id="CHEBI:57427"/>
        <dbReference type="ChEBI" id="CHEBI:78442"/>
        <dbReference type="ChEBI" id="CHEBI:78494"/>
        <dbReference type="ChEBI" id="CHEBI:456215"/>
        <dbReference type="EC" id="6.1.1.4"/>
    </reaction>
</comment>
<dbReference type="InterPro" id="IPR014729">
    <property type="entry name" value="Rossmann-like_a/b/a_fold"/>
</dbReference>